<dbReference type="InterPro" id="IPR000683">
    <property type="entry name" value="Gfo/Idh/MocA-like_OxRdtase_N"/>
</dbReference>
<organism evidence="3 4">
    <name type="scientific">Domibacillus iocasae</name>
    <dbReference type="NCBI Taxonomy" id="1714016"/>
    <lineage>
        <taxon>Bacteria</taxon>
        <taxon>Bacillati</taxon>
        <taxon>Bacillota</taxon>
        <taxon>Bacilli</taxon>
        <taxon>Bacillales</taxon>
        <taxon>Bacillaceae</taxon>
        <taxon>Domibacillus</taxon>
    </lineage>
</organism>
<dbReference type="Pfam" id="PF01408">
    <property type="entry name" value="GFO_IDH_MocA"/>
    <property type="match status" value="1"/>
</dbReference>
<gene>
    <name evidence="3" type="ORF">BA724_14490</name>
</gene>
<dbReference type="EMBL" id="MAMP01000002">
    <property type="protein sequence ID" value="OES46439.1"/>
    <property type="molecule type" value="Genomic_DNA"/>
</dbReference>
<evidence type="ECO:0000259" key="1">
    <source>
        <dbReference type="Pfam" id="PF01408"/>
    </source>
</evidence>
<dbReference type="Pfam" id="PF22725">
    <property type="entry name" value="GFO_IDH_MocA_C3"/>
    <property type="match status" value="1"/>
</dbReference>
<dbReference type="STRING" id="1714016.BA724_14490"/>
<dbReference type="PANTHER" id="PTHR43054:SF1">
    <property type="entry name" value="SCYLLO-INOSITOL 2-DEHYDROGENASE (NADP(+)) IOLU"/>
    <property type="match status" value="1"/>
</dbReference>
<dbReference type="Gene3D" id="3.40.50.720">
    <property type="entry name" value="NAD(P)-binding Rossmann-like Domain"/>
    <property type="match status" value="1"/>
</dbReference>
<feature type="domain" description="GFO/IDH/MocA-like oxidoreductase" evidence="2">
    <location>
        <begin position="147"/>
        <end position="243"/>
    </location>
</feature>
<dbReference type="SUPFAM" id="SSF55347">
    <property type="entry name" value="Glyceraldehyde-3-phosphate dehydrogenase-like, C-terminal domain"/>
    <property type="match status" value="1"/>
</dbReference>
<dbReference type="GO" id="GO:0000166">
    <property type="term" value="F:nucleotide binding"/>
    <property type="evidence" value="ECO:0007669"/>
    <property type="project" value="InterPro"/>
</dbReference>
<evidence type="ECO:0000313" key="3">
    <source>
        <dbReference type="EMBL" id="OES46439.1"/>
    </source>
</evidence>
<dbReference type="SUPFAM" id="SSF51735">
    <property type="entry name" value="NAD(P)-binding Rossmann-fold domains"/>
    <property type="match status" value="1"/>
</dbReference>
<evidence type="ECO:0000313" key="4">
    <source>
        <dbReference type="Proteomes" id="UP000095658"/>
    </source>
</evidence>
<dbReference type="RefSeq" id="WP_069936978.1">
    <property type="nucleotide sequence ID" value="NZ_MAMP01000002.1"/>
</dbReference>
<dbReference type="Proteomes" id="UP000095658">
    <property type="component" value="Unassembled WGS sequence"/>
</dbReference>
<reference evidence="3 4" key="1">
    <citation type="submission" date="2016-06" db="EMBL/GenBank/DDBJ databases">
        <title>Domibacillus iocasae genome sequencing.</title>
        <authorList>
            <person name="Verma A."/>
            <person name="Pal Y."/>
            <person name="Ojha A.K."/>
            <person name="Krishnamurthi S."/>
        </authorList>
    </citation>
    <scope>NUCLEOTIDE SEQUENCE [LARGE SCALE GENOMIC DNA]</scope>
    <source>
        <strain evidence="3 4">DSM 29979</strain>
    </source>
</reference>
<dbReference type="InterPro" id="IPR055170">
    <property type="entry name" value="GFO_IDH_MocA-like_dom"/>
</dbReference>
<keyword evidence="4" id="KW-1185">Reference proteome</keyword>
<accession>A0A1E7DTT8</accession>
<dbReference type="AlphaFoldDB" id="A0A1E7DTT8"/>
<dbReference type="OrthoDB" id="9815825at2"/>
<proteinExistence type="predicted"/>
<sequence length="324" mass="35737">MNIATIGTSTITERFVDAIGKTNALTFAGAYSRTADKAEKLGAPRIFTDLKDLADDASIDVVYIASPNSLHFEQALFLMKHKKHIICEKPMFSTSVELAEAFKTADENNVFLFEAFRNLYTPNHDRLKGAIEKVGPVRHSFLQYMKYSSRYDNVLAGEEPNIFSPKFSGGALVDLGVYPISLAVSLFGKPEKISAHVTMLPTGVDGSGSVILDYGTHTCTTMFSKITDSYLPGEISGENGTIVIDHVAPISSIEFSSRLSGEKEQLAITEEENDMMYEAEAVALAIESNDRKMYQDYRNVSEIVLQITEEARKQNKIVFGAEAE</sequence>
<dbReference type="PANTHER" id="PTHR43054">
    <property type="match status" value="1"/>
</dbReference>
<feature type="domain" description="Gfo/Idh/MocA-like oxidoreductase N-terminal" evidence="1">
    <location>
        <begin position="1"/>
        <end position="114"/>
    </location>
</feature>
<name>A0A1E7DTT8_9BACI</name>
<evidence type="ECO:0000259" key="2">
    <source>
        <dbReference type="Pfam" id="PF22725"/>
    </source>
</evidence>
<protein>
    <submittedName>
        <fullName evidence="3">Oxidoreductase</fullName>
    </submittedName>
</protein>
<dbReference type="InterPro" id="IPR036291">
    <property type="entry name" value="NAD(P)-bd_dom_sf"/>
</dbReference>
<dbReference type="Gene3D" id="3.30.360.10">
    <property type="entry name" value="Dihydrodipicolinate Reductase, domain 2"/>
    <property type="match status" value="1"/>
</dbReference>
<comment type="caution">
    <text evidence="3">The sequence shown here is derived from an EMBL/GenBank/DDBJ whole genome shotgun (WGS) entry which is preliminary data.</text>
</comment>